<feature type="coiled-coil region" evidence="3">
    <location>
        <begin position="295"/>
        <end position="323"/>
    </location>
</feature>
<keyword evidence="3" id="KW-0175">Coiled coil</keyword>
<comment type="caution">
    <text evidence="5">The sequence shown here is derived from an EMBL/GenBank/DDBJ whole genome shotgun (WGS) entry which is preliminary data.</text>
</comment>
<dbReference type="Gene3D" id="3.30.420.10">
    <property type="entry name" value="Ribonuclease H-like superfamily/Ribonuclease H"/>
    <property type="match status" value="1"/>
</dbReference>
<dbReference type="InterPro" id="IPR039537">
    <property type="entry name" value="Retrotran_Ty1/copia-like"/>
</dbReference>
<keyword evidence="6" id="KW-1185">Reference proteome</keyword>
<evidence type="ECO:0000256" key="2">
    <source>
        <dbReference type="ARBA" id="ARBA00022801"/>
    </source>
</evidence>
<dbReference type="InterPro" id="IPR001584">
    <property type="entry name" value="Integrase_cat-core"/>
</dbReference>
<dbReference type="InterPro" id="IPR036397">
    <property type="entry name" value="RNaseH_sf"/>
</dbReference>
<proteinExistence type="predicted"/>
<dbReference type="PANTHER" id="PTHR42648:SF26">
    <property type="entry name" value="INTEGRASE CATALYTIC DOMAIN-CONTAINING PROTEIN"/>
    <property type="match status" value="1"/>
</dbReference>
<organism evidence="5 6">
    <name type="scientific">Dryococelus australis</name>
    <dbReference type="NCBI Taxonomy" id="614101"/>
    <lineage>
        <taxon>Eukaryota</taxon>
        <taxon>Metazoa</taxon>
        <taxon>Ecdysozoa</taxon>
        <taxon>Arthropoda</taxon>
        <taxon>Hexapoda</taxon>
        <taxon>Insecta</taxon>
        <taxon>Pterygota</taxon>
        <taxon>Neoptera</taxon>
        <taxon>Polyneoptera</taxon>
        <taxon>Phasmatodea</taxon>
        <taxon>Verophasmatodea</taxon>
        <taxon>Anareolatae</taxon>
        <taxon>Phasmatidae</taxon>
        <taxon>Eurycanthinae</taxon>
        <taxon>Dryococelus</taxon>
    </lineage>
</organism>
<evidence type="ECO:0000259" key="4">
    <source>
        <dbReference type="PROSITE" id="PS50994"/>
    </source>
</evidence>
<keyword evidence="2" id="KW-0378">Hydrolase</keyword>
<evidence type="ECO:0000313" key="6">
    <source>
        <dbReference type="Proteomes" id="UP001159363"/>
    </source>
</evidence>
<dbReference type="SUPFAM" id="SSF53098">
    <property type="entry name" value="Ribonuclease H-like"/>
    <property type="match status" value="1"/>
</dbReference>
<evidence type="ECO:0000256" key="3">
    <source>
        <dbReference type="SAM" id="Coils"/>
    </source>
</evidence>
<accession>A0ABQ9I362</accession>
<keyword evidence="1" id="KW-0479">Metal-binding</keyword>
<name>A0ABQ9I362_9NEOP</name>
<sequence length="609" mass="69228">MTCGLDSSVLCILEPQLCVHWLLPHTWHLWDSQDSTPADETLYKPNVERFAKAENNGLLILTTNMTEDRLEKVMRFSTVREVWMELHRLYDRGSEAKVEDGKPLLPRGKSEGSQLEESVGAVEGLVAATASLASDYDDHGWYVDNGATNHVTNQRNAFTTFEKDDFSRFRSIYYMRQKSEVPEKLNKFLKVAQVIVQVIKQFLSENGGEFFSCAIREVLRENRTKQRLTMPYTPEQNGCSERENRTLVETACTIMHAHGNIPQVLWAKMVNIASYILNRTGPSSIDGKSPYKLLLNEEEEEFIEEQEHNAQHERQLRNRAEIRCPQRLDHYIMSAISDENRPGPKEKLPPGMKAIPCMWVYKIKTKADGTAERFKARLLIKGYSQRKGIDYYQTFSPVAKAGTKRSTHSSRRDLMMDRVGFADSNEAYMALSSELDVETKGNAIEGEAREEITSPYRQAVGALIYLMTGTRPDIAYAVGVASRALENPSKKDVNLVQRIFRYTKGTLDYGIVYESYTKKGSHTRFSDPDLAGDEVTGRSTNRVMSMSGDRPVKLVKSTFAIWIGIFREFISGQDRRQTRLHQVDFAIGLQFIGHALDDSEPITDVQGNK</sequence>
<reference evidence="5 6" key="1">
    <citation type="submission" date="2023-02" db="EMBL/GenBank/DDBJ databases">
        <title>LHISI_Scaffold_Assembly.</title>
        <authorList>
            <person name="Stuart O.P."/>
            <person name="Cleave R."/>
            <person name="Magrath M.J.L."/>
            <person name="Mikheyev A.S."/>
        </authorList>
    </citation>
    <scope>NUCLEOTIDE SEQUENCE [LARGE SCALE GENOMIC DNA]</scope>
    <source>
        <strain evidence="5">Daus_M_001</strain>
        <tissue evidence="5">Leg muscle</tissue>
    </source>
</reference>
<feature type="domain" description="Integrase catalytic" evidence="4">
    <location>
        <begin position="130"/>
        <end position="298"/>
    </location>
</feature>
<dbReference type="PROSITE" id="PS50994">
    <property type="entry name" value="INTEGRASE"/>
    <property type="match status" value="1"/>
</dbReference>
<dbReference type="PANTHER" id="PTHR42648">
    <property type="entry name" value="TRANSPOSASE, PUTATIVE-RELATED"/>
    <property type="match status" value="1"/>
</dbReference>
<gene>
    <name evidence="5" type="ORF">PR048_010595</name>
</gene>
<evidence type="ECO:0000256" key="1">
    <source>
        <dbReference type="ARBA" id="ARBA00022723"/>
    </source>
</evidence>
<dbReference type="InterPro" id="IPR013103">
    <property type="entry name" value="RVT_2"/>
</dbReference>
<evidence type="ECO:0000313" key="5">
    <source>
        <dbReference type="EMBL" id="KAJ8891086.1"/>
    </source>
</evidence>
<dbReference type="Proteomes" id="UP001159363">
    <property type="component" value="Chromosome 3"/>
</dbReference>
<dbReference type="EMBL" id="JARBHB010000003">
    <property type="protein sequence ID" value="KAJ8891086.1"/>
    <property type="molecule type" value="Genomic_DNA"/>
</dbReference>
<protein>
    <recommendedName>
        <fullName evidence="4">Integrase catalytic domain-containing protein</fullName>
    </recommendedName>
</protein>
<dbReference type="Pfam" id="PF07727">
    <property type="entry name" value="RVT_2"/>
    <property type="match status" value="1"/>
</dbReference>
<dbReference type="InterPro" id="IPR012337">
    <property type="entry name" value="RNaseH-like_sf"/>
</dbReference>